<proteinExistence type="predicted"/>
<keyword evidence="2" id="KW-1185">Reference proteome</keyword>
<dbReference type="EMBL" id="FRAC01000014">
    <property type="protein sequence ID" value="SHK63646.1"/>
    <property type="molecule type" value="Genomic_DNA"/>
</dbReference>
<dbReference type="RefSeq" id="WP_073277271.1">
    <property type="nucleotide sequence ID" value="NZ_FRAC01000014.1"/>
</dbReference>
<dbReference type="OrthoDB" id="2062196at2"/>
<protein>
    <submittedName>
        <fullName evidence="1">Uncharacterized protein</fullName>
    </submittedName>
</protein>
<dbReference type="AlphaFoldDB" id="A0A1M6U385"/>
<sequence>MDNIIAPTNPVGEVIPCENTCPTTAFQLADVCVPVTVIPFAHAGTPKTICCGDARVTPGKDECCGRPNGTCTFTLSQKICVEIPVVFGAKAIVGGTSVECEKVSTKNICKDNCKKEWED</sequence>
<organism evidence="1 2">
    <name type="scientific">Anaerocolumna jejuensis DSM 15929</name>
    <dbReference type="NCBI Taxonomy" id="1121322"/>
    <lineage>
        <taxon>Bacteria</taxon>
        <taxon>Bacillati</taxon>
        <taxon>Bacillota</taxon>
        <taxon>Clostridia</taxon>
        <taxon>Lachnospirales</taxon>
        <taxon>Lachnospiraceae</taxon>
        <taxon>Anaerocolumna</taxon>
    </lineage>
</organism>
<accession>A0A1M6U385</accession>
<name>A0A1M6U385_9FIRM</name>
<evidence type="ECO:0000313" key="2">
    <source>
        <dbReference type="Proteomes" id="UP000184386"/>
    </source>
</evidence>
<reference evidence="1 2" key="1">
    <citation type="submission" date="2016-11" db="EMBL/GenBank/DDBJ databases">
        <authorList>
            <person name="Jaros S."/>
            <person name="Januszkiewicz K."/>
            <person name="Wedrychowicz H."/>
        </authorList>
    </citation>
    <scope>NUCLEOTIDE SEQUENCE [LARGE SCALE GENOMIC DNA]</scope>
    <source>
        <strain evidence="1 2">DSM 15929</strain>
    </source>
</reference>
<dbReference type="Proteomes" id="UP000184386">
    <property type="component" value="Unassembled WGS sequence"/>
</dbReference>
<evidence type="ECO:0000313" key="1">
    <source>
        <dbReference type="EMBL" id="SHK63646.1"/>
    </source>
</evidence>
<gene>
    <name evidence="1" type="ORF">SAMN02745136_02974</name>
</gene>